<dbReference type="GO" id="GO:0009908">
    <property type="term" value="P:flower development"/>
    <property type="evidence" value="ECO:0007669"/>
    <property type="project" value="UniProtKB-ARBA"/>
</dbReference>
<evidence type="ECO:0000256" key="5">
    <source>
        <dbReference type="ARBA" id="ARBA00023242"/>
    </source>
</evidence>
<dbReference type="PANTHER" id="PTHR44042">
    <property type="entry name" value="DUPLICATED HOMEODOMAIN-LIKE SUPERFAMILY PROTEIN-RELATED"/>
    <property type="match status" value="1"/>
</dbReference>
<accession>A0AAV6WDW2</accession>
<dbReference type="SUPFAM" id="SSF46689">
    <property type="entry name" value="Homeodomain-like"/>
    <property type="match status" value="1"/>
</dbReference>
<dbReference type="InterPro" id="IPR001005">
    <property type="entry name" value="SANT/Myb"/>
</dbReference>
<dbReference type="InterPro" id="IPR009057">
    <property type="entry name" value="Homeodomain-like_sf"/>
</dbReference>
<evidence type="ECO:0000256" key="2">
    <source>
        <dbReference type="ARBA" id="ARBA00022473"/>
    </source>
</evidence>
<evidence type="ECO:0000256" key="1">
    <source>
        <dbReference type="ARBA" id="ARBA00004123"/>
    </source>
</evidence>
<evidence type="ECO:0000256" key="3">
    <source>
        <dbReference type="ARBA" id="ARBA00023015"/>
    </source>
</evidence>
<gene>
    <name evidence="8" type="ORF">BUALT_Bualt18G0076300</name>
</gene>
<evidence type="ECO:0000256" key="4">
    <source>
        <dbReference type="ARBA" id="ARBA00023163"/>
    </source>
</evidence>
<dbReference type="Proteomes" id="UP000826271">
    <property type="component" value="Unassembled WGS sequence"/>
</dbReference>
<dbReference type="GO" id="GO:0048262">
    <property type="term" value="P:determination of dorsal/ventral asymmetry"/>
    <property type="evidence" value="ECO:0007669"/>
    <property type="project" value="UniProtKB-ARBA"/>
</dbReference>
<keyword evidence="5" id="KW-0539">Nucleus</keyword>
<name>A0AAV6WDW2_9LAMI</name>
<feature type="region of interest" description="Disordered" evidence="6">
    <location>
        <begin position="78"/>
        <end position="118"/>
    </location>
</feature>
<comment type="caution">
    <text evidence="8">The sequence shown here is derived from an EMBL/GenBank/DDBJ whole genome shotgun (WGS) entry which is preliminary data.</text>
</comment>
<feature type="domain" description="Myb-like" evidence="7">
    <location>
        <begin position="14"/>
        <end position="66"/>
    </location>
</feature>
<organism evidence="8 9">
    <name type="scientific">Buddleja alternifolia</name>
    <dbReference type="NCBI Taxonomy" id="168488"/>
    <lineage>
        <taxon>Eukaryota</taxon>
        <taxon>Viridiplantae</taxon>
        <taxon>Streptophyta</taxon>
        <taxon>Embryophyta</taxon>
        <taxon>Tracheophyta</taxon>
        <taxon>Spermatophyta</taxon>
        <taxon>Magnoliopsida</taxon>
        <taxon>eudicotyledons</taxon>
        <taxon>Gunneridae</taxon>
        <taxon>Pentapetalae</taxon>
        <taxon>asterids</taxon>
        <taxon>lamiids</taxon>
        <taxon>Lamiales</taxon>
        <taxon>Scrophulariaceae</taxon>
        <taxon>Buddlejeae</taxon>
        <taxon>Buddleja</taxon>
    </lineage>
</organism>
<evidence type="ECO:0000313" key="9">
    <source>
        <dbReference type="Proteomes" id="UP000826271"/>
    </source>
</evidence>
<keyword evidence="3" id="KW-0805">Transcription regulation</keyword>
<dbReference type="FunFam" id="1.10.10.60:FF:000154">
    <property type="entry name" value="Transcription factor SRM1"/>
    <property type="match status" value="1"/>
</dbReference>
<keyword evidence="9" id="KW-1185">Reference proteome</keyword>
<keyword evidence="2" id="KW-0217">Developmental protein</keyword>
<protein>
    <recommendedName>
        <fullName evidence="7">Myb-like domain-containing protein</fullName>
    </recommendedName>
</protein>
<feature type="compositionally biased region" description="Basic and acidic residues" evidence="6">
    <location>
        <begin position="89"/>
        <end position="118"/>
    </location>
</feature>
<evidence type="ECO:0000313" key="8">
    <source>
        <dbReference type="EMBL" id="KAG8365168.1"/>
    </source>
</evidence>
<dbReference type="SMART" id="SM00717">
    <property type="entry name" value="SANT"/>
    <property type="match status" value="1"/>
</dbReference>
<dbReference type="Gene3D" id="1.10.10.60">
    <property type="entry name" value="Homeodomain-like"/>
    <property type="match status" value="1"/>
</dbReference>
<proteinExistence type="predicted"/>
<dbReference type="GO" id="GO:0005634">
    <property type="term" value="C:nucleus"/>
    <property type="evidence" value="ECO:0007669"/>
    <property type="project" value="UniProtKB-SubCell"/>
</dbReference>
<sequence>MFNNTIKFECEPRENCRWTWEENKQFEDSLVEFTEDCPYRWEMIAARLRTKSAAEVAQHYAVLLDDVAAIEAGLIDPPEYADDGVFRSSESKENHEVDKRKQKGVERKARPWTEDEHR</sequence>
<dbReference type="AlphaFoldDB" id="A0AAV6WDW2"/>
<comment type="subcellular location">
    <subcellularLocation>
        <location evidence="1">Nucleus</location>
    </subcellularLocation>
</comment>
<evidence type="ECO:0000259" key="7">
    <source>
        <dbReference type="SMART" id="SM00717"/>
    </source>
</evidence>
<reference evidence="8" key="1">
    <citation type="submission" date="2019-10" db="EMBL/GenBank/DDBJ databases">
        <authorList>
            <person name="Zhang R."/>
            <person name="Pan Y."/>
            <person name="Wang J."/>
            <person name="Ma R."/>
            <person name="Yu S."/>
        </authorList>
    </citation>
    <scope>NUCLEOTIDE SEQUENCE</scope>
    <source>
        <strain evidence="8">LA-IB0</strain>
        <tissue evidence="8">Leaf</tissue>
    </source>
</reference>
<dbReference type="CDD" id="cd00167">
    <property type="entry name" value="SANT"/>
    <property type="match status" value="1"/>
</dbReference>
<evidence type="ECO:0000256" key="6">
    <source>
        <dbReference type="SAM" id="MobiDB-lite"/>
    </source>
</evidence>
<dbReference type="EMBL" id="WHWC01000018">
    <property type="protein sequence ID" value="KAG8365168.1"/>
    <property type="molecule type" value="Genomic_DNA"/>
</dbReference>
<dbReference type="PANTHER" id="PTHR44042:SF69">
    <property type="entry name" value="TRANSCRIPTION FACTOR MYB-RELATED FAMILY"/>
    <property type="match status" value="1"/>
</dbReference>
<keyword evidence="4" id="KW-0804">Transcription</keyword>